<dbReference type="EMBL" id="PSYR01000002">
    <property type="protein sequence ID" value="RCN57272.1"/>
    <property type="molecule type" value="Genomic_DNA"/>
</dbReference>
<dbReference type="InterPro" id="IPR001179">
    <property type="entry name" value="PPIase_FKBP_dom"/>
</dbReference>
<dbReference type="GO" id="GO:0005737">
    <property type="term" value="C:cytoplasm"/>
    <property type="evidence" value="ECO:0007669"/>
    <property type="project" value="UniProtKB-SubCell"/>
</dbReference>
<evidence type="ECO:0000259" key="11">
    <source>
        <dbReference type="PROSITE" id="PS50059"/>
    </source>
</evidence>
<evidence type="ECO:0000256" key="1">
    <source>
        <dbReference type="ARBA" id="ARBA00000971"/>
    </source>
</evidence>
<feature type="domain" description="PPIase FKBP-type" evidence="11">
    <location>
        <begin position="6"/>
        <end position="85"/>
    </location>
</feature>
<evidence type="ECO:0000256" key="8">
    <source>
        <dbReference type="ARBA" id="ARBA00037071"/>
    </source>
</evidence>
<dbReference type="OrthoDB" id="9808891at2"/>
<dbReference type="SUPFAM" id="SSF54534">
    <property type="entry name" value="FKBP-like"/>
    <property type="match status" value="1"/>
</dbReference>
<name>A0A368HIX5_9GAMM</name>
<evidence type="ECO:0000256" key="9">
    <source>
        <dbReference type="PROSITE-ProRule" id="PRU00277"/>
    </source>
</evidence>
<dbReference type="EC" id="5.2.1.8" evidence="10"/>
<evidence type="ECO:0000313" key="13">
    <source>
        <dbReference type="Proteomes" id="UP000253250"/>
    </source>
</evidence>
<dbReference type="PROSITE" id="PS50059">
    <property type="entry name" value="FKBP_PPIASE"/>
    <property type="match status" value="1"/>
</dbReference>
<dbReference type="GO" id="GO:0003755">
    <property type="term" value="F:peptidyl-prolyl cis-trans isomerase activity"/>
    <property type="evidence" value="ECO:0007669"/>
    <property type="project" value="UniProtKB-UniRule"/>
</dbReference>
<accession>A0A368HIX5</accession>
<keyword evidence="13" id="KW-1185">Reference proteome</keyword>
<dbReference type="Gene3D" id="3.10.50.40">
    <property type="match status" value="1"/>
</dbReference>
<keyword evidence="5 9" id="KW-0697">Rotamase</keyword>
<evidence type="ECO:0000256" key="3">
    <source>
        <dbReference type="ARBA" id="ARBA00006577"/>
    </source>
</evidence>
<dbReference type="InterPro" id="IPR046357">
    <property type="entry name" value="PPIase_dom_sf"/>
</dbReference>
<sequence>MVITKGKVVSLTYTLRDGRGEIFEHTDVPISYLHGSGEGLFEKIENALEGLEVGGSVDIELTPAEGFGEHDPALTFTDDIANVPPEYQHVGAEVEAENEQGETVRFVVTAIADGKLTVDANHPLAGQTVRFAVTVQAIRDATPEEQRLGQLTSPLH</sequence>
<reference evidence="12 13" key="1">
    <citation type="submission" date="2018-02" db="EMBL/GenBank/DDBJ databases">
        <title>Insights into the biology of acidophilic members of the Acidiferrobacteraceae family derived from comparative genomic analyses.</title>
        <authorList>
            <person name="Issotta F."/>
            <person name="Thyssen C."/>
            <person name="Mena C."/>
            <person name="Moya A."/>
            <person name="Bellenberg S."/>
            <person name="Sproer C."/>
            <person name="Covarrubias P.C."/>
            <person name="Sand W."/>
            <person name="Quatrini R."/>
            <person name="Vera M."/>
        </authorList>
    </citation>
    <scope>NUCLEOTIDE SEQUENCE [LARGE SCALE GENOMIC DNA]</scope>
    <source>
        <strain evidence="13">m-1</strain>
    </source>
</reference>
<evidence type="ECO:0000313" key="12">
    <source>
        <dbReference type="EMBL" id="RCN57272.1"/>
    </source>
</evidence>
<dbReference type="GO" id="GO:0042026">
    <property type="term" value="P:protein refolding"/>
    <property type="evidence" value="ECO:0007669"/>
    <property type="project" value="UniProtKB-ARBA"/>
</dbReference>
<dbReference type="Pfam" id="PF00254">
    <property type="entry name" value="FKBP_C"/>
    <property type="match status" value="1"/>
</dbReference>
<comment type="function">
    <text evidence="8">Also involved in hydrogenase metallocenter assembly, probably by participating in the nickel insertion step. This function in hydrogenase biosynthesis requires chaperone activity and the presence of the metal-binding domain, but not PPIase activity.</text>
</comment>
<dbReference type="PANTHER" id="PTHR47861">
    <property type="entry name" value="FKBP-TYPE PEPTIDYL-PROLYL CIS-TRANS ISOMERASE SLYD"/>
    <property type="match status" value="1"/>
</dbReference>
<dbReference type="Proteomes" id="UP000253250">
    <property type="component" value="Unassembled WGS sequence"/>
</dbReference>
<protein>
    <recommendedName>
        <fullName evidence="10">Peptidyl-prolyl cis-trans isomerase</fullName>
        <ecNumber evidence="10">5.2.1.8</ecNumber>
    </recommendedName>
</protein>
<evidence type="ECO:0000256" key="7">
    <source>
        <dbReference type="ARBA" id="ARBA00023235"/>
    </source>
</evidence>
<keyword evidence="6" id="KW-0143">Chaperone</keyword>
<evidence type="ECO:0000256" key="2">
    <source>
        <dbReference type="ARBA" id="ARBA00004496"/>
    </source>
</evidence>
<comment type="caution">
    <text evidence="12">The sequence shown here is derived from an EMBL/GenBank/DDBJ whole genome shotgun (WGS) entry which is preliminary data.</text>
</comment>
<comment type="catalytic activity">
    <reaction evidence="1 9 10">
        <text>[protein]-peptidylproline (omega=180) = [protein]-peptidylproline (omega=0)</text>
        <dbReference type="Rhea" id="RHEA:16237"/>
        <dbReference type="Rhea" id="RHEA-COMP:10747"/>
        <dbReference type="Rhea" id="RHEA-COMP:10748"/>
        <dbReference type="ChEBI" id="CHEBI:83833"/>
        <dbReference type="ChEBI" id="CHEBI:83834"/>
        <dbReference type="EC" id="5.2.1.8"/>
    </reaction>
</comment>
<organism evidence="12 13">
    <name type="scientific">Acidiferrobacter thiooxydans</name>
    <dbReference type="NCBI Taxonomy" id="163359"/>
    <lineage>
        <taxon>Bacteria</taxon>
        <taxon>Pseudomonadati</taxon>
        <taxon>Pseudomonadota</taxon>
        <taxon>Gammaproteobacteria</taxon>
        <taxon>Acidiferrobacterales</taxon>
        <taxon>Acidiferrobacteraceae</taxon>
        <taxon>Acidiferrobacter</taxon>
    </lineage>
</organism>
<keyword evidence="4" id="KW-0963">Cytoplasm</keyword>
<dbReference type="PANTHER" id="PTHR47861:SF3">
    <property type="entry name" value="FKBP-TYPE PEPTIDYL-PROLYL CIS-TRANS ISOMERASE SLYD"/>
    <property type="match status" value="1"/>
</dbReference>
<proteinExistence type="inferred from homology"/>
<evidence type="ECO:0000256" key="6">
    <source>
        <dbReference type="ARBA" id="ARBA00023186"/>
    </source>
</evidence>
<evidence type="ECO:0000256" key="5">
    <source>
        <dbReference type="ARBA" id="ARBA00023110"/>
    </source>
</evidence>
<comment type="similarity">
    <text evidence="3 10">Belongs to the FKBP-type PPIase family.</text>
</comment>
<dbReference type="AlphaFoldDB" id="A0A368HIX5"/>
<keyword evidence="7 9" id="KW-0413">Isomerase</keyword>
<gene>
    <name evidence="12" type="ORF">C4900_15370</name>
</gene>
<comment type="subcellular location">
    <subcellularLocation>
        <location evidence="2">Cytoplasm</location>
    </subcellularLocation>
</comment>
<evidence type="ECO:0000256" key="10">
    <source>
        <dbReference type="RuleBase" id="RU003915"/>
    </source>
</evidence>
<evidence type="ECO:0000256" key="4">
    <source>
        <dbReference type="ARBA" id="ARBA00022490"/>
    </source>
</evidence>